<dbReference type="EC" id="4.1.2.25" evidence="11"/>
<dbReference type="GO" id="GO:0046872">
    <property type="term" value="F:metal ion binding"/>
    <property type="evidence" value="ECO:0007669"/>
    <property type="project" value="UniProtKB-KW"/>
</dbReference>
<evidence type="ECO:0000256" key="10">
    <source>
        <dbReference type="ARBA" id="ARBA00012458"/>
    </source>
</evidence>
<dbReference type="eggNOG" id="KOG2544">
    <property type="taxonomic scope" value="Eukaryota"/>
</dbReference>
<dbReference type="NCBIfam" id="TIGR01496">
    <property type="entry name" value="DHPS"/>
    <property type="match status" value="1"/>
</dbReference>
<dbReference type="Gene3D" id="3.30.1130.10">
    <property type="match status" value="2"/>
</dbReference>
<dbReference type="CDD" id="cd00534">
    <property type="entry name" value="DHNA_DHNTPE"/>
    <property type="match status" value="1"/>
</dbReference>
<dbReference type="InterPro" id="IPR000489">
    <property type="entry name" value="Pterin-binding_dom"/>
</dbReference>
<comment type="pathway">
    <text evidence="7">Cofactor biosynthesis; tetrahydrofolate biosynthesis; 2-amino-4-hydroxy-6-hydroxymethyl-7,8-dihydropteridine diphosphate from 7,8-dihydroneopterin triphosphate: step 4/4.</text>
</comment>
<comment type="similarity">
    <text evidence="9">In the C-terminal section; belongs to the DHPS family.</text>
</comment>
<dbReference type="GO" id="GO:0004150">
    <property type="term" value="F:dihydroneopterin aldolase activity"/>
    <property type="evidence" value="ECO:0007669"/>
    <property type="project" value="UniProtKB-EC"/>
</dbReference>
<dbReference type="NCBIfam" id="TIGR00526">
    <property type="entry name" value="folB_dom"/>
    <property type="match status" value="2"/>
</dbReference>
<dbReference type="SUPFAM" id="SSF55620">
    <property type="entry name" value="Tetrahydrobiopterin biosynthesis enzymes-like"/>
    <property type="match status" value="2"/>
</dbReference>
<keyword evidence="19" id="KW-0289">Folate biosynthesis</keyword>
<gene>
    <name evidence="26" type="ORF">PCON_05754</name>
</gene>
<sequence length="700" mass="75667">MESEIPSSSDRDLIFIHSLNLKATTGVDRWKLPKPQAILVSLWLKTSVALAGSTDHLPYSIHYGLLCKSVTALVEGNTFTSLEHLTEEVANLALGPELNGEWVKIAIEKPRALLRADAAGMSIVRRREGNKIVKEGEDKVFIRDLRLVTIIGVNPWERLEKQNVVLNLTLYEAVGEKYDFRKITTTVSEYVEKSDYKTVEAFVTSLAREATVTCGVEKVSVRMEKPSALTFAKAAGVEITRERSFFAAESDDVKLKAGEHNVYIALGSNLGDRYANITTAVAAMEERGIKVLRTSSLYQSAPMYVTDQPTFLNGVVSAVTTLSPEELLSTLQSIESGVLNRVKTQVNGPRTVDLDILLYDTLVMSTPSLTIPHASMLERSFVLQPLCDISPNRPHPLTSTAFKHHLSTLPTGQDPLQIYAPLTRAGSVSLDPINPLKDTLIMAILNLTPDSFSDGGATTPSNLLQKATSFLSSGASILDIGGQSTRPGAPDVGADEELRRVIPAIQALRAAGITAPISVDTYRASVAAAAVEAGADIINDISAGALDPEMLGTVAKLGVPVILGHTRGTPETMNSLAKYGDDIIGEIKGELGERVKEAEQKGVRRWNIWLDPGLGFAKGREENMRVLKELSRMTGDGLPWVLGPSRKRFTAAAGEGAKDRQWGTAAAVALSVQGGADVVRVHDVEEMKKVVDMAVAVRRC</sequence>
<comment type="similarity">
    <text evidence="22">In the central section; belongs to the HPPK family.</text>
</comment>
<accession>U4KWD6</accession>
<dbReference type="EMBL" id="HF935281">
    <property type="protein sequence ID" value="CCX06167.1"/>
    <property type="molecule type" value="Genomic_DNA"/>
</dbReference>
<dbReference type="GO" id="GO:0046656">
    <property type="term" value="P:folic acid biosynthetic process"/>
    <property type="evidence" value="ECO:0007669"/>
    <property type="project" value="UniProtKB-KW"/>
</dbReference>
<keyword evidence="15" id="KW-0547">Nucleotide-binding</keyword>
<keyword evidence="27" id="KW-1185">Reference proteome</keyword>
<dbReference type="GO" id="GO:0005740">
    <property type="term" value="C:mitochondrial envelope"/>
    <property type="evidence" value="ECO:0007669"/>
    <property type="project" value="TreeGrafter"/>
</dbReference>
<evidence type="ECO:0000256" key="22">
    <source>
        <dbReference type="ARBA" id="ARBA00061548"/>
    </source>
</evidence>
<keyword evidence="17" id="KW-0067">ATP-binding</keyword>
<comment type="catalytic activity">
    <reaction evidence="1">
        <text>(7,8-dihydropterin-6-yl)methyl diphosphate + 4-aminobenzoate = 7,8-dihydropteroate + diphosphate</text>
        <dbReference type="Rhea" id="RHEA:19949"/>
        <dbReference type="ChEBI" id="CHEBI:17836"/>
        <dbReference type="ChEBI" id="CHEBI:17839"/>
        <dbReference type="ChEBI" id="CHEBI:33019"/>
        <dbReference type="ChEBI" id="CHEBI:72950"/>
        <dbReference type="EC" id="2.5.1.15"/>
    </reaction>
</comment>
<dbReference type="AlphaFoldDB" id="U4KWD6"/>
<organism evidence="26 27">
    <name type="scientific">Pyronema omphalodes (strain CBS 100304)</name>
    <name type="common">Pyronema confluens</name>
    <dbReference type="NCBI Taxonomy" id="1076935"/>
    <lineage>
        <taxon>Eukaryota</taxon>
        <taxon>Fungi</taxon>
        <taxon>Dikarya</taxon>
        <taxon>Ascomycota</taxon>
        <taxon>Pezizomycotina</taxon>
        <taxon>Pezizomycetes</taxon>
        <taxon>Pezizales</taxon>
        <taxon>Pyronemataceae</taxon>
        <taxon>Pyronema</taxon>
    </lineage>
</organism>
<dbReference type="GO" id="GO:0005524">
    <property type="term" value="F:ATP binding"/>
    <property type="evidence" value="ECO:0007669"/>
    <property type="project" value="UniProtKB-KW"/>
</dbReference>
<dbReference type="OrthoDB" id="615426at2759"/>
<evidence type="ECO:0000259" key="25">
    <source>
        <dbReference type="PROSITE" id="PS50972"/>
    </source>
</evidence>
<evidence type="ECO:0000256" key="16">
    <source>
        <dbReference type="ARBA" id="ARBA00022777"/>
    </source>
</evidence>
<evidence type="ECO:0000256" key="18">
    <source>
        <dbReference type="ARBA" id="ARBA00022842"/>
    </source>
</evidence>
<dbReference type="GO" id="GO:0046654">
    <property type="term" value="P:tetrahydrofolate biosynthetic process"/>
    <property type="evidence" value="ECO:0007669"/>
    <property type="project" value="UniProtKB-UniPathway"/>
</dbReference>
<evidence type="ECO:0000256" key="4">
    <source>
        <dbReference type="ARBA" id="ARBA00001946"/>
    </source>
</evidence>
<dbReference type="PROSITE" id="PS50972">
    <property type="entry name" value="PTERIN_BINDING"/>
    <property type="match status" value="1"/>
</dbReference>
<dbReference type="InterPro" id="IPR011005">
    <property type="entry name" value="Dihydropteroate_synth-like_sf"/>
</dbReference>
<dbReference type="NCBIfam" id="TIGR01498">
    <property type="entry name" value="folK"/>
    <property type="match status" value="1"/>
</dbReference>
<evidence type="ECO:0000256" key="20">
    <source>
        <dbReference type="ARBA" id="ARBA00023268"/>
    </source>
</evidence>
<dbReference type="InterPro" id="IPR043133">
    <property type="entry name" value="GTP-CH-I_C/QueF"/>
</dbReference>
<keyword evidence="18" id="KW-0460">Magnesium</keyword>
<evidence type="ECO:0000256" key="7">
    <source>
        <dbReference type="ARBA" id="ARBA00005051"/>
    </source>
</evidence>
<comment type="cofactor">
    <cofactor evidence="4">
        <name>Mg(2+)</name>
        <dbReference type="ChEBI" id="CHEBI:18420"/>
    </cofactor>
</comment>
<dbReference type="PROSITE" id="PS00792">
    <property type="entry name" value="DHPS_1"/>
    <property type="match status" value="1"/>
</dbReference>
<dbReference type="EC" id="2.5.1.15" evidence="10"/>
<evidence type="ECO:0000256" key="14">
    <source>
        <dbReference type="ARBA" id="ARBA00022723"/>
    </source>
</evidence>
<evidence type="ECO:0000256" key="9">
    <source>
        <dbReference type="ARBA" id="ARBA00009951"/>
    </source>
</evidence>
<evidence type="ECO:0000256" key="15">
    <source>
        <dbReference type="ARBA" id="ARBA00022741"/>
    </source>
</evidence>
<keyword evidence="16" id="KW-0418">Kinase</keyword>
<evidence type="ECO:0000256" key="17">
    <source>
        <dbReference type="ARBA" id="ARBA00022840"/>
    </source>
</evidence>
<comment type="catalytic activity">
    <reaction evidence="2">
        <text>6-hydroxymethyl-7,8-dihydropterin + ATP = (7,8-dihydropterin-6-yl)methyl diphosphate + AMP + H(+)</text>
        <dbReference type="Rhea" id="RHEA:11412"/>
        <dbReference type="ChEBI" id="CHEBI:15378"/>
        <dbReference type="ChEBI" id="CHEBI:30616"/>
        <dbReference type="ChEBI" id="CHEBI:44841"/>
        <dbReference type="ChEBI" id="CHEBI:72950"/>
        <dbReference type="ChEBI" id="CHEBI:456215"/>
        <dbReference type="EC" id="2.7.6.3"/>
    </reaction>
</comment>
<evidence type="ECO:0000256" key="1">
    <source>
        <dbReference type="ARBA" id="ARBA00000012"/>
    </source>
</evidence>
<dbReference type="CDD" id="cd00483">
    <property type="entry name" value="HPPK"/>
    <property type="match status" value="1"/>
</dbReference>
<evidence type="ECO:0000256" key="3">
    <source>
        <dbReference type="ARBA" id="ARBA00001353"/>
    </source>
</evidence>
<keyword evidence="20" id="KW-0511">Multifunctional enzyme</keyword>
<dbReference type="Proteomes" id="UP000018144">
    <property type="component" value="Unassembled WGS sequence"/>
</dbReference>
<dbReference type="SUPFAM" id="SSF51717">
    <property type="entry name" value="Dihydropteroate synthetase-like"/>
    <property type="match status" value="1"/>
</dbReference>
<dbReference type="CDD" id="cd00739">
    <property type="entry name" value="DHPS"/>
    <property type="match status" value="1"/>
</dbReference>
<dbReference type="InterPro" id="IPR006157">
    <property type="entry name" value="FolB_dom"/>
</dbReference>
<evidence type="ECO:0000256" key="13">
    <source>
        <dbReference type="ARBA" id="ARBA00022679"/>
    </source>
</evidence>
<evidence type="ECO:0000256" key="8">
    <source>
        <dbReference type="ARBA" id="ARBA00009640"/>
    </source>
</evidence>
<reference evidence="26 27" key="1">
    <citation type="journal article" date="2013" name="PLoS Genet.">
        <title>The genome and development-dependent transcriptomes of Pyronema confluens: a window into fungal evolution.</title>
        <authorList>
            <person name="Traeger S."/>
            <person name="Altegoer F."/>
            <person name="Freitag M."/>
            <person name="Gabaldon T."/>
            <person name="Kempken F."/>
            <person name="Kumar A."/>
            <person name="Marcet-Houben M."/>
            <person name="Poggeler S."/>
            <person name="Stajich J.E."/>
            <person name="Nowrousian M."/>
        </authorList>
    </citation>
    <scope>NUCLEOTIDE SEQUENCE [LARGE SCALE GENOMIC DNA]</scope>
    <source>
        <strain evidence="27">CBS 100304</strain>
        <tissue evidence="26">Vegetative mycelium</tissue>
    </source>
</reference>
<dbReference type="InterPro" id="IPR045031">
    <property type="entry name" value="DHP_synth-like"/>
</dbReference>
<keyword evidence="13" id="KW-0808">Transferase</keyword>
<comment type="pathway">
    <text evidence="5">Cofactor biosynthesis; tetrahydrofolate biosynthesis; 7,8-dihydrofolate from 2-amino-4-hydroxy-6-hydroxymethyl-7,8-dihydropteridine diphosphate and 4-aminobenzoate: step 1/2.</text>
</comment>
<proteinExistence type="inferred from homology"/>
<dbReference type="Pfam" id="PF00809">
    <property type="entry name" value="Pterin_bind"/>
    <property type="match status" value="1"/>
</dbReference>
<dbReference type="PROSITE" id="PS00793">
    <property type="entry name" value="DHPS_2"/>
    <property type="match status" value="1"/>
</dbReference>
<dbReference type="PANTHER" id="PTHR20941:SF1">
    <property type="entry name" value="FOLIC ACID SYNTHESIS PROTEIN FOL1"/>
    <property type="match status" value="1"/>
</dbReference>
<dbReference type="OMA" id="ESEPMYF"/>
<evidence type="ECO:0000313" key="27">
    <source>
        <dbReference type="Proteomes" id="UP000018144"/>
    </source>
</evidence>
<dbReference type="Gene3D" id="3.20.20.20">
    <property type="entry name" value="Dihydropteroate synthase-like"/>
    <property type="match status" value="1"/>
</dbReference>
<evidence type="ECO:0000256" key="24">
    <source>
        <dbReference type="ARBA" id="ARBA00068111"/>
    </source>
</evidence>
<name>U4KWD6_PYROM</name>
<comment type="catalytic activity">
    <reaction evidence="3">
        <text>7,8-dihydroneopterin = 6-hydroxymethyl-7,8-dihydropterin + glycolaldehyde</text>
        <dbReference type="Rhea" id="RHEA:10540"/>
        <dbReference type="ChEBI" id="CHEBI:17001"/>
        <dbReference type="ChEBI" id="CHEBI:17071"/>
        <dbReference type="ChEBI" id="CHEBI:44841"/>
        <dbReference type="EC" id="4.1.2.25"/>
    </reaction>
</comment>
<evidence type="ECO:0000313" key="26">
    <source>
        <dbReference type="EMBL" id="CCX06167.1"/>
    </source>
</evidence>
<comment type="function">
    <text evidence="21">Catalyzes three sequential steps of tetrahydrofolate biosynthesis.</text>
</comment>
<dbReference type="Pfam" id="PF02152">
    <property type="entry name" value="FolB"/>
    <property type="match status" value="2"/>
</dbReference>
<dbReference type="Gene3D" id="3.30.70.560">
    <property type="entry name" value="7,8-Dihydro-6-hydroxymethylpterin-pyrophosphokinase HPPK"/>
    <property type="match status" value="1"/>
</dbReference>
<protein>
    <recommendedName>
        <fullName evidence="23">Folic acid synthesis protein FOL1</fullName>
        <ecNumber evidence="10">2.5.1.15</ecNumber>
        <ecNumber evidence="12">2.7.6.3</ecNumber>
        <ecNumber evidence="11">4.1.2.25</ecNumber>
    </recommendedName>
    <alternativeName>
        <fullName evidence="24">Folic acid synthesis protein fol1</fullName>
    </alternativeName>
</protein>
<dbReference type="UniPathway" id="UPA00077">
    <property type="reaction ID" value="UER00155"/>
</dbReference>
<dbReference type="EC" id="2.7.6.3" evidence="12"/>
<dbReference type="PANTHER" id="PTHR20941">
    <property type="entry name" value="FOLATE SYNTHESIS PROTEINS"/>
    <property type="match status" value="1"/>
</dbReference>
<evidence type="ECO:0000256" key="6">
    <source>
        <dbReference type="ARBA" id="ARBA00005013"/>
    </source>
</evidence>
<dbReference type="GO" id="GO:0003848">
    <property type="term" value="F:2-amino-4-hydroxy-6-hydroxymethyldihydropteridine diphosphokinase activity"/>
    <property type="evidence" value="ECO:0007669"/>
    <property type="project" value="UniProtKB-EC"/>
</dbReference>
<dbReference type="InterPro" id="IPR000550">
    <property type="entry name" value="Hppk"/>
</dbReference>
<evidence type="ECO:0000256" key="11">
    <source>
        <dbReference type="ARBA" id="ARBA00013043"/>
    </source>
</evidence>
<dbReference type="SMART" id="SM00905">
    <property type="entry name" value="FolB"/>
    <property type="match status" value="2"/>
</dbReference>
<dbReference type="GO" id="GO:0004156">
    <property type="term" value="F:dihydropteroate synthase activity"/>
    <property type="evidence" value="ECO:0007669"/>
    <property type="project" value="UniProtKB-EC"/>
</dbReference>
<comment type="pathway">
    <text evidence="6">Cofactor biosynthesis; tetrahydrofolate biosynthesis; 2-amino-4-hydroxy-6-hydroxymethyl-7,8-dihydropteridine diphosphate from 7,8-dihydroneopterin triphosphate: step 3/4.</text>
</comment>
<dbReference type="SUPFAM" id="SSF55083">
    <property type="entry name" value="6-hydroxymethyl-7,8-dihydropterin pyrophosphokinase, HPPK"/>
    <property type="match status" value="1"/>
</dbReference>
<evidence type="ECO:0000256" key="12">
    <source>
        <dbReference type="ARBA" id="ARBA00013253"/>
    </source>
</evidence>
<keyword evidence="14" id="KW-0479">Metal-binding</keyword>
<evidence type="ECO:0000256" key="2">
    <source>
        <dbReference type="ARBA" id="ARBA00000198"/>
    </source>
</evidence>
<comment type="similarity">
    <text evidence="8">In the N-terminal section; belongs to the DHNA family.</text>
</comment>
<evidence type="ECO:0000256" key="19">
    <source>
        <dbReference type="ARBA" id="ARBA00022909"/>
    </source>
</evidence>
<evidence type="ECO:0000256" key="5">
    <source>
        <dbReference type="ARBA" id="ARBA00004763"/>
    </source>
</evidence>
<evidence type="ECO:0000256" key="21">
    <source>
        <dbReference type="ARBA" id="ARBA00058009"/>
    </source>
</evidence>
<dbReference type="InterPro" id="IPR006390">
    <property type="entry name" value="DHP_synth_dom"/>
</dbReference>
<dbReference type="GO" id="GO:0016301">
    <property type="term" value="F:kinase activity"/>
    <property type="evidence" value="ECO:0007669"/>
    <property type="project" value="UniProtKB-KW"/>
</dbReference>
<feature type="domain" description="Pterin-binding" evidence="25">
    <location>
        <begin position="439"/>
        <end position="692"/>
    </location>
</feature>
<dbReference type="FunFam" id="3.20.20.20:FF:000006">
    <property type="entry name" value="Dihydropteroate synthase"/>
    <property type="match status" value="1"/>
</dbReference>
<dbReference type="InterPro" id="IPR035907">
    <property type="entry name" value="Hppk_sf"/>
</dbReference>
<dbReference type="Pfam" id="PF01288">
    <property type="entry name" value="HPPK"/>
    <property type="match status" value="1"/>
</dbReference>
<dbReference type="STRING" id="1076935.U4KWD6"/>
<evidence type="ECO:0000256" key="23">
    <source>
        <dbReference type="ARBA" id="ARBA00067568"/>
    </source>
</evidence>